<reference evidence="3" key="1">
    <citation type="submission" date="2025-08" db="UniProtKB">
        <authorList>
            <consortium name="RefSeq"/>
        </authorList>
    </citation>
    <scope>IDENTIFICATION</scope>
    <source>
        <tissue evidence="3">Etiolated seedlings</tissue>
    </source>
</reference>
<name>A0A1S3DVM0_CICAR</name>
<dbReference type="InterPro" id="IPR001584">
    <property type="entry name" value="Integrase_cat-core"/>
</dbReference>
<accession>A0A1S3DVM0</accession>
<dbReference type="InterPro" id="IPR012337">
    <property type="entry name" value="RNaseH-like_sf"/>
</dbReference>
<evidence type="ECO:0000313" key="3">
    <source>
        <dbReference type="RefSeq" id="XP_012567485.1"/>
    </source>
</evidence>
<dbReference type="GO" id="GO:0015074">
    <property type="term" value="P:DNA integration"/>
    <property type="evidence" value="ECO:0007669"/>
    <property type="project" value="InterPro"/>
</dbReference>
<sequence length="278" mass="32725">MWVEAVATTTNDLQQVIKFLKKNIFTRFGVPQSLISDEGTHFLNRKMEYLLRKYNVRHRVATPYHPKTSGQVEVSNRQLKRILERIVNASRKDWSTENLMMHFGPTEQFLRPLGMSPYQIVYGKACYLLLELEHRAFWTTKYLNFDLVKAGESRILQLHELEEFRNSAYVNTKIYKEKTKKWHDRKIKSKEFQEGELVLLFNSRLKLFPEKLKSRWSGPFKIIKVSIWCGGVERHTLKSKLQGEWKKTQTLLKGRVKTLNGVNQSNPHLKSGMSSSRH</sequence>
<organism evidence="2 3">
    <name type="scientific">Cicer arietinum</name>
    <name type="common">Chickpea</name>
    <name type="synonym">Garbanzo</name>
    <dbReference type="NCBI Taxonomy" id="3827"/>
    <lineage>
        <taxon>Eukaryota</taxon>
        <taxon>Viridiplantae</taxon>
        <taxon>Streptophyta</taxon>
        <taxon>Embryophyta</taxon>
        <taxon>Tracheophyta</taxon>
        <taxon>Spermatophyta</taxon>
        <taxon>Magnoliopsida</taxon>
        <taxon>eudicotyledons</taxon>
        <taxon>Gunneridae</taxon>
        <taxon>Pentapetalae</taxon>
        <taxon>rosids</taxon>
        <taxon>fabids</taxon>
        <taxon>Fabales</taxon>
        <taxon>Fabaceae</taxon>
        <taxon>Papilionoideae</taxon>
        <taxon>50 kb inversion clade</taxon>
        <taxon>NPAAA clade</taxon>
        <taxon>Hologalegina</taxon>
        <taxon>IRL clade</taxon>
        <taxon>Cicereae</taxon>
        <taxon>Cicer</taxon>
    </lineage>
</organism>
<dbReference type="PANTHER" id="PTHR47266">
    <property type="entry name" value="ENDONUCLEASE-RELATED"/>
    <property type="match status" value="1"/>
</dbReference>
<dbReference type="STRING" id="3827.A0A1S3DVM0"/>
<dbReference type="PROSITE" id="PS50994">
    <property type="entry name" value="INTEGRASE"/>
    <property type="match status" value="1"/>
</dbReference>
<dbReference type="SUPFAM" id="SSF53098">
    <property type="entry name" value="Ribonuclease H-like"/>
    <property type="match status" value="1"/>
</dbReference>
<keyword evidence="2" id="KW-1185">Reference proteome</keyword>
<dbReference type="InterPro" id="IPR052160">
    <property type="entry name" value="Gypsy_RT_Integrase-like"/>
</dbReference>
<dbReference type="Pfam" id="PF00665">
    <property type="entry name" value="rve"/>
    <property type="match status" value="1"/>
</dbReference>
<proteinExistence type="predicted"/>
<dbReference type="RefSeq" id="XP_012567485.1">
    <property type="nucleotide sequence ID" value="XM_012712031.1"/>
</dbReference>
<dbReference type="GO" id="GO:0003676">
    <property type="term" value="F:nucleic acid binding"/>
    <property type="evidence" value="ECO:0007669"/>
    <property type="project" value="InterPro"/>
</dbReference>
<evidence type="ECO:0000313" key="2">
    <source>
        <dbReference type="Proteomes" id="UP000087171"/>
    </source>
</evidence>
<dbReference type="InterPro" id="IPR036397">
    <property type="entry name" value="RNaseH_sf"/>
</dbReference>
<dbReference type="OrthoDB" id="1709476at2759"/>
<dbReference type="AlphaFoldDB" id="A0A1S3DVM0"/>
<gene>
    <name evidence="3" type="primary">LOC105851317</name>
</gene>
<evidence type="ECO:0000259" key="1">
    <source>
        <dbReference type="PROSITE" id="PS50994"/>
    </source>
</evidence>
<protein>
    <submittedName>
        <fullName evidence="3">Uncharacterized protein LOC105851317</fullName>
    </submittedName>
</protein>
<dbReference type="Proteomes" id="UP000087171">
    <property type="component" value="Unplaced"/>
</dbReference>
<feature type="domain" description="Integrase catalytic" evidence="1">
    <location>
        <begin position="1"/>
        <end position="125"/>
    </location>
</feature>
<dbReference type="Gene3D" id="3.30.420.10">
    <property type="entry name" value="Ribonuclease H-like superfamily/Ribonuclease H"/>
    <property type="match status" value="1"/>
</dbReference>